<organism evidence="6 7">
    <name type="scientific">Vibrio galatheae</name>
    <dbReference type="NCBI Taxonomy" id="579748"/>
    <lineage>
        <taxon>Bacteria</taxon>
        <taxon>Pseudomonadati</taxon>
        <taxon>Pseudomonadota</taxon>
        <taxon>Gammaproteobacteria</taxon>
        <taxon>Vibrionales</taxon>
        <taxon>Vibrionaceae</taxon>
        <taxon>Vibrio</taxon>
    </lineage>
</organism>
<evidence type="ECO:0000256" key="3">
    <source>
        <dbReference type="ARBA" id="ARBA00023139"/>
    </source>
</evidence>
<sequence>MKYRILLTTFAAATLAGCSFTSTDEQNQYRGDFMFYQCSADQTFKLALMPNDNLALLRLPKKDYRLIQVPSGSGTKYIQDDGTAETPNVVTLFTKGKEARLEIGEVIYKNCLTQ</sequence>
<dbReference type="STRING" id="579748.TW81_14720"/>
<dbReference type="PROSITE" id="PS51257">
    <property type="entry name" value="PROKAR_LIPOPROTEIN"/>
    <property type="match status" value="1"/>
</dbReference>
<dbReference type="Proteomes" id="UP000033673">
    <property type="component" value="Unassembled WGS sequence"/>
</dbReference>
<evidence type="ECO:0000313" key="7">
    <source>
        <dbReference type="Proteomes" id="UP000033673"/>
    </source>
</evidence>
<keyword evidence="7" id="KW-1185">Reference proteome</keyword>
<evidence type="ECO:0000313" key="6">
    <source>
        <dbReference type="EMBL" id="KJY82348.1"/>
    </source>
</evidence>
<protein>
    <recommendedName>
        <fullName evidence="5">C-type lysozyme inhibitor domain-containing protein</fullName>
    </recommendedName>
</protein>
<accession>A0A0F4NHL3</accession>
<dbReference type="AlphaFoldDB" id="A0A0F4NHL3"/>
<comment type="caution">
    <text evidence="6">The sequence shown here is derived from an EMBL/GenBank/DDBJ whole genome shotgun (WGS) entry which is preliminary data.</text>
</comment>
<evidence type="ECO:0000256" key="2">
    <source>
        <dbReference type="ARBA" id="ARBA00023136"/>
    </source>
</evidence>
<keyword evidence="2" id="KW-0472">Membrane</keyword>
<dbReference type="InterPro" id="IPR018660">
    <property type="entry name" value="MliC"/>
</dbReference>
<dbReference type="RefSeq" id="WP_045956483.1">
    <property type="nucleotide sequence ID" value="NZ_JXXV01000025.1"/>
</dbReference>
<dbReference type="EMBL" id="JXXV01000025">
    <property type="protein sequence ID" value="KJY82348.1"/>
    <property type="molecule type" value="Genomic_DNA"/>
</dbReference>
<dbReference type="Gene3D" id="2.40.128.200">
    <property type="match status" value="1"/>
</dbReference>
<dbReference type="Pfam" id="PF09864">
    <property type="entry name" value="MliC"/>
    <property type="match status" value="1"/>
</dbReference>
<evidence type="ECO:0000259" key="5">
    <source>
        <dbReference type="Pfam" id="PF09864"/>
    </source>
</evidence>
<keyword evidence="3" id="KW-0564">Palmitate</keyword>
<gene>
    <name evidence="6" type="ORF">TW81_14720</name>
</gene>
<dbReference type="OrthoDB" id="7069120at2"/>
<proteinExistence type="predicted"/>
<feature type="domain" description="C-type lysozyme inhibitor" evidence="5">
    <location>
        <begin position="36"/>
        <end position="105"/>
    </location>
</feature>
<dbReference type="InterPro" id="IPR036328">
    <property type="entry name" value="MliC_sf"/>
</dbReference>
<reference evidence="6 7" key="1">
    <citation type="journal article" date="2015" name="BMC Genomics">
        <title>Genome mining reveals unlocked bioactive potential of marine Gram-negative bacteria.</title>
        <authorList>
            <person name="Machado H."/>
            <person name="Sonnenschein E.C."/>
            <person name="Melchiorsen J."/>
            <person name="Gram L."/>
        </authorList>
    </citation>
    <scope>NUCLEOTIDE SEQUENCE [LARGE SCALE GENOMIC DNA]</scope>
    <source>
        <strain evidence="6 7">S2757</strain>
    </source>
</reference>
<evidence type="ECO:0000256" key="4">
    <source>
        <dbReference type="ARBA" id="ARBA00023288"/>
    </source>
</evidence>
<name>A0A0F4NHL3_9VIBR</name>
<keyword evidence="4" id="KW-0449">Lipoprotein</keyword>
<evidence type="ECO:0000256" key="1">
    <source>
        <dbReference type="ARBA" id="ARBA00022729"/>
    </source>
</evidence>
<keyword evidence="1" id="KW-0732">Signal</keyword>
<dbReference type="PATRIC" id="fig|579748.3.peg.3042"/>
<dbReference type="SUPFAM" id="SSF141488">
    <property type="entry name" value="YdhA-like"/>
    <property type="match status" value="1"/>
</dbReference>